<evidence type="ECO:0000256" key="1">
    <source>
        <dbReference type="ARBA" id="ARBA00004613"/>
    </source>
</evidence>
<evidence type="ECO:0000313" key="10">
    <source>
        <dbReference type="Proteomes" id="UP001595904"/>
    </source>
</evidence>
<dbReference type="Pfam" id="PF12256">
    <property type="entry name" value="TcdB_toxin_midN"/>
    <property type="match status" value="1"/>
</dbReference>
<dbReference type="Pfam" id="PF03534">
    <property type="entry name" value="SpvB"/>
    <property type="match status" value="1"/>
</dbReference>
<feature type="region of interest" description="Disordered" evidence="5">
    <location>
        <begin position="1988"/>
        <end position="2026"/>
    </location>
</feature>
<dbReference type="PANTHER" id="PTHR32305">
    <property type="match status" value="1"/>
</dbReference>
<gene>
    <name evidence="9" type="ORF">ACFPN2_29620</name>
</gene>
<dbReference type="InterPro" id="IPR003284">
    <property type="entry name" value="Sal_SpvB"/>
</dbReference>
<dbReference type="InterPro" id="IPR028994">
    <property type="entry name" value="Integrin_alpha_N"/>
</dbReference>
<dbReference type="EMBL" id="JBHSDU010000015">
    <property type="protein sequence ID" value="MFC4313275.1"/>
    <property type="molecule type" value="Genomic_DNA"/>
</dbReference>
<protein>
    <submittedName>
        <fullName evidence="9">Toxin TcdB middle/N-terminal domain-containing protein</fullName>
    </submittedName>
</protein>
<feature type="chain" id="PRO_5047106744" evidence="6">
    <location>
        <begin position="30"/>
        <end position="2026"/>
    </location>
</feature>
<accession>A0ABV8T2K1</accession>
<feature type="region of interest" description="Disordered" evidence="5">
    <location>
        <begin position="1804"/>
        <end position="1826"/>
    </location>
</feature>
<reference evidence="10" key="1">
    <citation type="journal article" date="2019" name="Int. J. Syst. Evol. Microbiol.">
        <title>The Global Catalogue of Microorganisms (GCM) 10K type strain sequencing project: providing services to taxonomists for standard genome sequencing and annotation.</title>
        <authorList>
            <consortium name="The Broad Institute Genomics Platform"/>
            <consortium name="The Broad Institute Genome Sequencing Center for Infectious Disease"/>
            <person name="Wu L."/>
            <person name="Ma J."/>
        </authorList>
    </citation>
    <scope>NUCLEOTIDE SEQUENCE [LARGE SCALE GENOMIC DNA]</scope>
    <source>
        <strain evidence="10">CGMCC 1.10759</strain>
    </source>
</reference>
<proteinExistence type="predicted"/>
<comment type="caution">
    <text evidence="9">The sequence shown here is derived from an EMBL/GenBank/DDBJ whole genome shotgun (WGS) entry which is preliminary data.</text>
</comment>
<keyword evidence="2" id="KW-0964">Secreted</keyword>
<dbReference type="Pfam" id="PF05593">
    <property type="entry name" value="RHS_repeat"/>
    <property type="match status" value="1"/>
</dbReference>
<organism evidence="9 10">
    <name type="scientific">Steroidobacter flavus</name>
    <dbReference type="NCBI Taxonomy" id="1842136"/>
    <lineage>
        <taxon>Bacteria</taxon>
        <taxon>Pseudomonadati</taxon>
        <taxon>Pseudomonadota</taxon>
        <taxon>Gammaproteobacteria</taxon>
        <taxon>Steroidobacterales</taxon>
        <taxon>Steroidobacteraceae</taxon>
        <taxon>Steroidobacter</taxon>
    </lineage>
</organism>
<dbReference type="NCBIfam" id="TIGR01643">
    <property type="entry name" value="YD_repeat_2x"/>
    <property type="match status" value="1"/>
</dbReference>
<dbReference type="InterPro" id="IPR050708">
    <property type="entry name" value="T6SS_VgrG/RHS"/>
</dbReference>
<evidence type="ECO:0000256" key="6">
    <source>
        <dbReference type="SAM" id="SignalP"/>
    </source>
</evidence>
<evidence type="ECO:0000259" key="7">
    <source>
        <dbReference type="Pfam" id="PF12256"/>
    </source>
</evidence>
<dbReference type="InterPro" id="IPR022385">
    <property type="entry name" value="Rhs_assc_core"/>
</dbReference>
<feature type="domain" description="Teneurin-like YD-shell" evidence="8">
    <location>
        <begin position="1440"/>
        <end position="1733"/>
    </location>
</feature>
<evidence type="ECO:0000259" key="8">
    <source>
        <dbReference type="Pfam" id="PF25023"/>
    </source>
</evidence>
<dbReference type="PANTHER" id="PTHR32305:SF15">
    <property type="entry name" value="PROTEIN RHSA-RELATED"/>
    <property type="match status" value="1"/>
</dbReference>
<dbReference type="Pfam" id="PF25023">
    <property type="entry name" value="TEN_YD-shell"/>
    <property type="match status" value="1"/>
</dbReference>
<dbReference type="InterPro" id="IPR056823">
    <property type="entry name" value="TEN-like_YD-shell"/>
</dbReference>
<dbReference type="InterPro" id="IPR022045">
    <property type="entry name" value="TcdB_toxin_mid/N"/>
</dbReference>
<comment type="subcellular location">
    <subcellularLocation>
        <location evidence="1">Secreted</location>
    </subcellularLocation>
</comment>
<dbReference type="InterPro" id="IPR031325">
    <property type="entry name" value="RHS_repeat"/>
</dbReference>
<keyword evidence="6" id="KW-0732">Signal</keyword>
<keyword evidence="10" id="KW-1185">Reference proteome</keyword>
<dbReference type="Gene3D" id="2.180.10.10">
    <property type="entry name" value="RHS repeat-associated core"/>
    <property type="match status" value="2"/>
</dbReference>
<dbReference type="InterPro" id="IPR006530">
    <property type="entry name" value="YD"/>
</dbReference>
<dbReference type="RefSeq" id="WP_380603443.1">
    <property type="nucleotide sequence ID" value="NZ_JBHSDU010000015.1"/>
</dbReference>
<keyword evidence="3" id="KW-0677">Repeat</keyword>
<dbReference type="NCBIfam" id="TIGR03696">
    <property type="entry name" value="Rhs_assc_core"/>
    <property type="match status" value="1"/>
</dbReference>
<sequence>MNNVTKITCCALAFTATAIATAVSTQAQAAVGRTQGTHSVSPTGAATYQIPLWISPGAGGVQPALTLSYDSRGGSGIAGPGWALTGLSSIVRCNRTVAQDLVPASVTMTYADAFCLDGQRLMLTSSGGLSTYGQPGTTYDTELSTFSLVTAQGASGNGPQSFEVKAKNGWVYEFGNTPDSRVTPASSIATAYMWLVNKVRDRAGNSYVVTYGTGAAGSAGVAVPVSISYSPATAAGSTYINSVSFEYGPKASQVSGTTDPATVGYVDGVQVTNTNLLLGVKAYSNGTLIRRYAVGYEAAPTTTRARLSAVTECASSDNSDCLAPTIITYHNGASGVAGPTTLTLANHSIAGRADVNGDGKDDLILAEIDTDGFTVLNVRVAFATAAGFGSPVIMHAGRARDIDIGDFVGNGVHDVVVIDSAKQYIRYRWDGSQFIASSLSFPTGNYSEYLTIADSTGDGRDDLLWSYQTSKTGGSGTSLYVSNAGSPTNVNFLAPIAFVGGGSGSMSTPNEPRDFDGDGRQDTLSGWTVMTNNSIRSYLSMVLSRTSYTQGGFTKELSGLGRIIGDARINDDACTDIIAEAAIFLSPCNGQEPVTVSLPGNALGAMDWNSDGRADLLVENGTNIGVLLSMGNGFAPVLPTSIPVSTQNRLNVVVLDVDGDGQHDLVTWDQAGIYLYKHASPQMPPDLLASVTDGFGANATFAYASNANRTDPTTVASYPERDYRGPLMMVSSVTTTSGATDGSAATNTRSFTYYGPRIDVTGRGFLGFSQLRITDSRNTLVRDIYMRTGFPFAGRVYRDDVQQSSTGPLVSHTAFGLTTQYLDATATNRRIFVYTTTSRHELYEVGGPLNGAAVKVTTQSTSYDDFGNATSTTTIVADSQTGSPQYGQQWSSTVTHTISPDISNWCLGQPSQTTVTNTAPGVPSQTRTTSFAVDYPMCRVTQQTEEPGDARWQVSTGYGFDGFGNINSVTVTPIGQPARTGTVSWSTYAGRFPNSTSQQVTSSTTHTTTFSWDAARGLRTGITDPNGLQTARTYDSFGRLIRETRPDGTRTAYSLTACDSSNSYCGSPTLRVSLVTTLRDPSDNVLRTDYEYADLFDRPQKSLVQLLGGAYSEVTRTYDSFARVNTESFPRPSGETAPVTSYSYDLVGRIERIRRPTSASDSSNHDTVFEYLGLSATQTDGLNRETTRRMNAASLIAQTIDAAGSDTDYEYDAFGNLLKTRDVLGNEIVMTYNVRGMKMTSNDPDMGAWQYDYFPTGELKSRTDAKSQPVSYTYDYVGRPLTRVEPEGTTTWTWGTSAASRNIGQLASIAGPGYSETYTYDQQGRLSNRSIVSDTTYNYTYTYDTATGSLGTVEYPVSTSSYRFKLQYAYQNGALNQIRDANGSTVFWQANAVNAFGQITRETMGNGVVTNRSYDLVTGRLSSIQSGVGGGAGLQNESYLFDKIGNLIQRQQNQLGLTENFYYDSLYRLDYSTLNGTTNLDLAYDALGNITSRSDVAAGATWTYHATKKHAVVQAGPNTYSYDANGNAQTRNGQNITWTSYNYPSVINGPGKTLTFNYGPDRQRYRQVYTNGSLTETTMYVGDALEKVTIGSVTDYRHYIHGIGGTVAIVSRRSDGTNTTRYMLEDHLGSPARILNSDGTALVRESFDAFGGRRDADTWSGPCPCPALTTIASVSRQGFTGHEMIGGHSMGLIHMNGRVYDSQIGRFLSADPYVQSPLMSQSLNRYSYSMNNPLSYTDPSGFWSLDSLFDGFDWFNITNWLRYWTDDDDDRPNCFRVQCNPPPVIDPENGRPWYPTVHRDPPVTNENGSLGHIGGSAPPPPRQPQVTESRVISWNGGLLSAAAQPSGELRGDAAAHGVRHRGRTTPDTRRSTVETAAEWLRSQGIITFYPNYADRYKYVIKNPAGDRIADCGDDPNCGGNSPVGGVTTGRGEVTIYRAGVEPEGWSKDFMISGPEIIDPQRQKWGETYSPNPQDPLEAAIFVLGHEDWHVRHPPSGPSSGENDLDEWNANNSGKRALERWRNRKRP</sequence>
<evidence type="ECO:0000256" key="3">
    <source>
        <dbReference type="ARBA" id="ARBA00022737"/>
    </source>
</evidence>
<dbReference type="SUPFAM" id="SSF69318">
    <property type="entry name" value="Integrin alpha N-terminal domain"/>
    <property type="match status" value="1"/>
</dbReference>
<feature type="domain" description="Insecticide toxin TcdB middle/N-terminal" evidence="7">
    <location>
        <begin position="639"/>
        <end position="779"/>
    </location>
</feature>
<evidence type="ECO:0000256" key="4">
    <source>
        <dbReference type="ARBA" id="ARBA00023026"/>
    </source>
</evidence>
<evidence type="ECO:0000313" key="9">
    <source>
        <dbReference type="EMBL" id="MFC4313275.1"/>
    </source>
</evidence>
<name>A0ABV8T2K1_9GAMM</name>
<dbReference type="Proteomes" id="UP001595904">
    <property type="component" value="Unassembled WGS sequence"/>
</dbReference>
<evidence type="ECO:0000256" key="5">
    <source>
        <dbReference type="SAM" id="MobiDB-lite"/>
    </source>
</evidence>
<keyword evidence="4" id="KW-0843">Virulence</keyword>
<feature type="signal peptide" evidence="6">
    <location>
        <begin position="1"/>
        <end position="29"/>
    </location>
</feature>
<evidence type="ECO:0000256" key="2">
    <source>
        <dbReference type="ARBA" id="ARBA00022525"/>
    </source>
</evidence>